<dbReference type="GO" id="GO:0045820">
    <property type="term" value="P:negative regulation of glycolytic process"/>
    <property type="evidence" value="ECO:0007669"/>
    <property type="project" value="TreeGrafter"/>
</dbReference>
<dbReference type="SUPFAM" id="SSF53254">
    <property type="entry name" value="Phosphoglycerate mutase-like"/>
    <property type="match status" value="1"/>
</dbReference>
<dbReference type="Proteomes" id="UP000032287">
    <property type="component" value="Unassembled WGS sequence"/>
</dbReference>
<dbReference type="KEGG" id="wcb:AO080_03280"/>
<keyword evidence="1" id="KW-0378">Hydrolase</keyword>
<feature type="site" description="Transition state stabilizer" evidence="4">
    <location>
        <position position="175"/>
    </location>
</feature>
<dbReference type="AlphaFoldDB" id="A0A0D1MCC2"/>
<dbReference type="Proteomes" id="UP000032289">
    <property type="component" value="Unassembled WGS sequence"/>
</dbReference>
<dbReference type="PANTHER" id="PTHR46517">
    <property type="entry name" value="FRUCTOSE-2,6-BISPHOSPHATASE TIGAR"/>
    <property type="match status" value="1"/>
</dbReference>
<dbReference type="GO" id="GO:0004331">
    <property type="term" value="F:fructose-2,6-bisphosphate 2-phosphatase activity"/>
    <property type="evidence" value="ECO:0007669"/>
    <property type="project" value="TreeGrafter"/>
</dbReference>
<evidence type="ECO:0000313" key="7">
    <source>
        <dbReference type="EMBL" id="KIU25506.1"/>
    </source>
</evidence>
<dbReference type="GO" id="GO:0005829">
    <property type="term" value="C:cytosol"/>
    <property type="evidence" value="ECO:0007669"/>
    <property type="project" value="TreeGrafter"/>
</dbReference>
<dbReference type="EMBL" id="NDXJ01000013">
    <property type="protein sequence ID" value="OSP89023.1"/>
    <property type="molecule type" value="Genomic_DNA"/>
</dbReference>
<dbReference type="Gene3D" id="3.40.50.1240">
    <property type="entry name" value="Phosphoglycerate mutase-like"/>
    <property type="match status" value="1"/>
</dbReference>
<dbReference type="EMBL" id="JWHT01000010">
    <property type="protein sequence ID" value="KIU25506.1"/>
    <property type="molecule type" value="Genomic_DNA"/>
</dbReference>
<dbReference type="CDD" id="cd07067">
    <property type="entry name" value="HP_PGM_like"/>
    <property type="match status" value="1"/>
</dbReference>
<feature type="active site" description="Proton donor/acceptor" evidence="2">
    <location>
        <position position="88"/>
    </location>
</feature>
<evidence type="ECO:0000313" key="10">
    <source>
        <dbReference type="Proteomes" id="UP000032289"/>
    </source>
</evidence>
<proteinExistence type="predicted"/>
<feature type="active site" description="Tele-phosphohistidine intermediate" evidence="2">
    <location>
        <position position="10"/>
    </location>
</feature>
<feature type="binding site" evidence="3">
    <location>
        <position position="59"/>
    </location>
    <ligand>
        <name>substrate</name>
    </ligand>
</feature>
<dbReference type="EMBL" id="JWHU01000042">
    <property type="protein sequence ID" value="KIU19079.1"/>
    <property type="molecule type" value="Genomic_DNA"/>
</dbReference>
<dbReference type="Pfam" id="PF00300">
    <property type="entry name" value="His_Phos_1"/>
    <property type="match status" value="1"/>
</dbReference>
<evidence type="ECO:0000313" key="6">
    <source>
        <dbReference type="EMBL" id="KIU19079.1"/>
    </source>
</evidence>
<reference evidence="8 11" key="2">
    <citation type="submission" date="2017-04" db="EMBL/GenBank/DDBJ databases">
        <title>The genome sequence of Weissella cibaria isolated from wild Drosophila.</title>
        <authorList>
            <person name="Ricks N.J."/>
            <person name="Carroll C."/>
            <person name="Walters A."/>
            <person name="Newell P.D."/>
            <person name="Chaston J.M."/>
        </authorList>
    </citation>
    <scope>NUCLEOTIDE SEQUENCE [LARGE SCALE GENOMIC DNA]</scope>
    <source>
        <strain evidence="8 11">DmW_103</strain>
    </source>
</reference>
<dbReference type="GeneID" id="66961556"/>
<name>A0A0D1MCC2_9LACO</name>
<dbReference type="InterPro" id="IPR051695">
    <property type="entry name" value="Phosphoglycerate_Mutase"/>
</dbReference>
<evidence type="ECO:0000313" key="11">
    <source>
        <dbReference type="Proteomes" id="UP000193588"/>
    </source>
</evidence>
<evidence type="ECO:0000256" key="4">
    <source>
        <dbReference type="PIRSR" id="PIRSR613078-3"/>
    </source>
</evidence>
<gene>
    <name evidence="7" type="primary">gpmA_1</name>
    <name evidence="6" type="synonym">gpmA_4</name>
    <name evidence="7" type="ORF">ab3b_00289</name>
    <name evidence="5" type="ORF">B6254_2204</name>
    <name evidence="8" type="ORF">B9D04_08995</name>
    <name evidence="6" type="ORF">QX99_02106</name>
</gene>
<evidence type="ECO:0000313" key="9">
    <source>
        <dbReference type="Proteomes" id="UP000032287"/>
    </source>
</evidence>
<dbReference type="eggNOG" id="COG0406">
    <property type="taxonomic scope" value="Bacteria"/>
</dbReference>
<dbReference type="InterPro" id="IPR013078">
    <property type="entry name" value="His_Pase_superF_clade-1"/>
</dbReference>
<dbReference type="RefSeq" id="WP_010369609.1">
    <property type="nucleotide sequence ID" value="NZ_BJEF01000001.1"/>
</dbReference>
<evidence type="ECO:0000256" key="3">
    <source>
        <dbReference type="PIRSR" id="PIRSR613078-2"/>
    </source>
</evidence>
<feature type="binding site" evidence="3">
    <location>
        <begin position="9"/>
        <end position="16"/>
    </location>
    <ligand>
        <name>substrate</name>
    </ligand>
</feature>
<evidence type="ECO:0000256" key="2">
    <source>
        <dbReference type="PIRSR" id="PIRSR613078-1"/>
    </source>
</evidence>
<dbReference type="SMART" id="SM00855">
    <property type="entry name" value="PGAM"/>
    <property type="match status" value="1"/>
</dbReference>
<dbReference type="GO" id="GO:0043456">
    <property type="term" value="P:regulation of pentose-phosphate shunt"/>
    <property type="evidence" value="ECO:0007669"/>
    <property type="project" value="TreeGrafter"/>
</dbReference>
<organism evidence="7 10">
    <name type="scientific">Weissella cibaria</name>
    <dbReference type="NCBI Taxonomy" id="137591"/>
    <lineage>
        <taxon>Bacteria</taxon>
        <taxon>Bacillati</taxon>
        <taxon>Bacillota</taxon>
        <taxon>Bacilli</taxon>
        <taxon>Lactobacillales</taxon>
        <taxon>Lactobacillaceae</taxon>
        <taxon>Weissella</taxon>
    </lineage>
</organism>
<dbReference type="EMBL" id="CP020928">
    <property type="protein sequence ID" value="AWF96557.1"/>
    <property type="molecule type" value="Genomic_DNA"/>
</dbReference>
<sequence>MSFNMYLVRHGETYFNKYQRMQGWGNAPLTDKGISDGFAAGERLSNVRFDAAYSSDLQRAIHTAEFILGRNTQSGDLKTPEQLQQFREQFFGFFEGLPSAQSAEQIAGIIGLENIESYGDLMAQLTQDEVMDAFKEADPTHDAEDAATFWARADKGLDILRRNVRDGQNVLVVAHGTLIRNLVYKYDSHETAKTKPLNGSISVWEVSDDDMKLKAYNDTTTNW</sequence>
<keyword evidence="9" id="KW-1185">Reference proteome</keyword>
<dbReference type="Proteomes" id="UP000244870">
    <property type="component" value="Chromosome"/>
</dbReference>
<dbReference type="STRING" id="137591.AO080_03280"/>
<evidence type="ECO:0000313" key="5">
    <source>
        <dbReference type="EMBL" id="AWF96557.1"/>
    </source>
</evidence>
<dbReference type="Proteomes" id="UP000193588">
    <property type="component" value="Unassembled WGS sequence"/>
</dbReference>
<reference evidence="5 12" key="3">
    <citation type="submission" date="2017-04" db="EMBL/GenBank/DDBJ databases">
        <title>Weissella cibaria strain m2 complete genome.</title>
        <authorList>
            <person name="Pan Q."/>
            <person name="Tan M."/>
            <person name="Yao F."/>
            <person name="Su S."/>
        </authorList>
    </citation>
    <scope>NUCLEOTIDE SEQUENCE [LARGE SCALE GENOMIC DNA]</scope>
    <source>
        <strain evidence="5 12">M2</strain>
    </source>
</reference>
<reference evidence="9 10" key="1">
    <citation type="journal article" date="2015" name="Microbiology (Mosc.)">
        <title>Genomics of the Weissella cibaria species with an examination of its metabolic traits.</title>
        <authorList>
            <person name="Lynch K.M."/>
            <person name="Lucid A."/>
            <person name="Arendt E.K."/>
            <person name="Sleator R.D."/>
            <person name="Lucey B."/>
            <person name="Coffey A."/>
        </authorList>
    </citation>
    <scope>NUCLEOTIDE SEQUENCE [LARGE SCALE GENOMIC DNA]</scope>
    <source>
        <strain evidence="7 10">AB3b</strain>
        <strain evidence="6 9">MG1</strain>
    </source>
</reference>
<dbReference type="InterPro" id="IPR029033">
    <property type="entry name" value="His_PPase_superfam"/>
</dbReference>
<protein>
    <submittedName>
        <fullName evidence="7">GpmA_1 protein</fullName>
    </submittedName>
    <submittedName>
        <fullName evidence="6">GpmA_4 protein</fullName>
    </submittedName>
    <submittedName>
        <fullName evidence="8">Histidine phosphatase family protein</fullName>
    </submittedName>
</protein>
<dbReference type="OrthoDB" id="4131070at2"/>
<evidence type="ECO:0000256" key="1">
    <source>
        <dbReference type="ARBA" id="ARBA00022801"/>
    </source>
</evidence>
<dbReference type="PATRIC" id="fig|137591.24.peg.284"/>
<accession>A0A0D1MCC2</accession>
<evidence type="ECO:0000313" key="12">
    <source>
        <dbReference type="Proteomes" id="UP000244870"/>
    </source>
</evidence>
<evidence type="ECO:0000313" key="8">
    <source>
        <dbReference type="EMBL" id="OSP89023.1"/>
    </source>
</evidence>
<dbReference type="PANTHER" id="PTHR46517:SF1">
    <property type="entry name" value="FRUCTOSE-2,6-BISPHOSPHATASE TIGAR"/>
    <property type="match status" value="1"/>
</dbReference>